<comment type="subcellular location">
    <subcellularLocation>
        <location evidence="1">Golgi apparatus</location>
        <location evidence="1">trans-Golgi network</location>
    </subcellularLocation>
</comment>
<protein>
    <recommendedName>
        <fullName evidence="3">Vacuolar protein sorting-associated protein 52 homolog</fullName>
    </recommendedName>
</protein>
<dbReference type="GO" id="GO:0006896">
    <property type="term" value="P:Golgi to vacuole transport"/>
    <property type="evidence" value="ECO:0007669"/>
    <property type="project" value="TreeGrafter"/>
</dbReference>
<organism evidence="9">
    <name type="scientific">Wuchereria bancrofti</name>
    <dbReference type="NCBI Taxonomy" id="6293"/>
    <lineage>
        <taxon>Eukaryota</taxon>
        <taxon>Metazoa</taxon>
        <taxon>Ecdysozoa</taxon>
        <taxon>Nematoda</taxon>
        <taxon>Chromadorea</taxon>
        <taxon>Rhabditida</taxon>
        <taxon>Spirurina</taxon>
        <taxon>Spiruromorpha</taxon>
        <taxon>Filarioidea</taxon>
        <taxon>Onchocercidae</taxon>
        <taxon>Wuchereria</taxon>
    </lineage>
</organism>
<reference evidence="9" key="1">
    <citation type="submission" date="2016-11" db="UniProtKB">
        <authorList>
            <consortium name="WormBaseParasite"/>
        </authorList>
    </citation>
    <scope>IDENTIFICATION</scope>
    <source>
        <strain evidence="9">pt0022</strain>
    </source>
</reference>
<keyword evidence="5" id="KW-0653">Protein transport</keyword>
<dbReference type="AlphaFoldDB" id="A0A1I8EUW5"/>
<dbReference type="GO" id="GO:0015031">
    <property type="term" value="P:protein transport"/>
    <property type="evidence" value="ECO:0007669"/>
    <property type="project" value="UniProtKB-KW"/>
</dbReference>
<evidence type="ECO:0000256" key="1">
    <source>
        <dbReference type="ARBA" id="ARBA00004601"/>
    </source>
</evidence>
<accession>A0A1I8EUW5</accession>
<dbReference type="GO" id="GO:0007041">
    <property type="term" value="P:lysosomal transport"/>
    <property type="evidence" value="ECO:0007669"/>
    <property type="project" value="TreeGrafter"/>
</dbReference>
<evidence type="ECO:0000256" key="4">
    <source>
        <dbReference type="ARBA" id="ARBA00022448"/>
    </source>
</evidence>
<dbReference type="GO" id="GO:0019905">
    <property type="term" value="F:syntaxin binding"/>
    <property type="evidence" value="ECO:0007669"/>
    <property type="project" value="TreeGrafter"/>
</dbReference>
<feature type="domain" description="Vps52 coiled-coil" evidence="7">
    <location>
        <begin position="52"/>
        <end position="216"/>
    </location>
</feature>
<dbReference type="Pfam" id="PF20655">
    <property type="entry name" value="Vps52_C"/>
    <property type="match status" value="1"/>
</dbReference>
<comment type="similarity">
    <text evidence="2">Belongs to the VPS52 family.</text>
</comment>
<evidence type="ECO:0000256" key="6">
    <source>
        <dbReference type="ARBA" id="ARBA00023034"/>
    </source>
</evidence>
<dbReference type="GO" id="GO:0032456">
    <property type="term" value="P:endocytic recycling"/>
    <property type="evidence" value="ECO:0007669"/>
    <property type="project" value="TreeGrafter"/>
</dbReference>
<proteinExistence type="inferred from homology"/>
<name>A0A1I8EUW5_WUCBA</name>
<dbReference type="STRING" id="6293.A0A1I8EUW5"/>
<evidence type="ECO:0000259" key="7">
    <source>
        <dbReference type="Pfam" id="PF04129"/>
    </source>
</evidence>
<evidence type="ECO:0000256" key="3">
    <source>
        <dbReference type="ARBA" id="ARBA00017083"/>
    </source>
</evidence>
<dbReference type="GO" id="GO:0005829">
    <property type="term" value="C:cytosol"/>
    <property type="evidence" value="ECO:0007669"/>
    <property type="project" value="GOC"/>
</dbReference>
<dbReference type="GO" id="GO:0000938">
    <property type="term" value="C:GARP complex"/>
    <property type="evidence" value="ECO:0007669"/>
    <property type="project" value="TreeGrafter"/>
</dbReference>
<feature type="domain" description="Vps52 C-terminal" evidence="8">
    <location>
        <begin position="234"/>
        <end position="547"/>
    </location>
</feature>
<evidence type="ECO:0000256" key="5">
    <source>
        <dbReference type="ARBA" id="ARBA00022927"/>
    </source>
</evidence>
<evidence type="ECO:0000259" key="8">
    <source>
        <dbReference type="Pfam" id="PF20655"/>
    </source>
</evidence>
<dbReference type="InterPro" id="IPR048361">
    <property type="entry name" value="Vps52_C"/>
</dbReference>
<dbReference type="InterPro" id="IPR048319">
    <property type="entry name" value="Vps52_CC"/>
</dbReference>
<dbReference type="GO" id="GO:0042147">
    <property type="term" value="P:retrograde transport, endosome to Golgi"/>
    <property type="evidence" value="ECO:0007669"/>
    <property type="project" value="TreeGrafter"/>
</dbReference>
<evidence type="ECO:0000313" key="9">
    <source>
        <dbReference type="WBParaSite" id="maker-PairedContig_501-snap-gene-0.31-mRNA-1"/>
    </source>
</evidence>
<keyword evidence="6" id="KW-0333">Golgi apparatus</keyword>
<dbReference type="InterPro" id="IPR007258">
    <property type="entry name" value="Vps52"/>
</dbReference>
<evidence type="ECO:0000256" key="2">
    <source>
        <dbReference type="ARBA" id="ARBA00008180"/>
    </source>
</evidence>
<dbReference type="Pfam" id="PF04129">
    <property type="entry name" value="Vps52_CC"/>
    <property type="match status" value="1"/>
</dbReference>
<keyword evidence="4" id="KW-0813">Transport</keyword>
<dbReference type="WBParaSite" id="maker-PairedContig_501-snap-gene-0.31-mRNA-1">
    <property type="protein sequence ID" value="maker-PairedContig_501-snap-gene-0.31-mRNA-1"/>
    <property type="gene ID" value="maker-PairedContig_501-snap-gene-0.31"/>
</dbReference>
<dbReference type="PANTHER" id="PTHR14190">
    <property type="entry name" value="SUPPRESSOR OF ACTIN MUTATIONS 2/VACUOLAR PROTEIN SORTING 52"/>
    <property type="match status" value="1"/>
</dbReference>
<sequence>MKGDYDIADIASDIGLDDVSIRKAFESGADLRQYSAELQEQLRSAHLLAVKDCIDQAEKLAELHEEITACDDAFAQLEGMLRSFQSELGTISSDMKRLQQQSVDISQQLQNRQKIRGELSQFVDDMVVSQNMIQTIVERDVGEREFLEQLHELQHKLQFLKAQEFRDVKATSDVHDAMAKIRKWLLLKISSFKKPLTNYQIPQGALLKNRFFYEFLLANDRHLAREIRDEYVDVISKMFFTYFKTYASRLFRLLLADVANKDDLLGAENTMKTTSLFSLKSQLRNRATVFSLGNRDSLLSSDLMSPLIVPHAAQQANERFQFENLFRSLQFALVDHSSHEYLFISDFFMISGQTSFELFSEIIMRTITTLLKSCEEHISSNYDAVSLYICIGLCSKYKELMIERGVPALESYWETLNCALWHRFDVVMGLHNSSLRDAHKMQLQPDTHPHYIIRRYAEFTCALLVCSQTLMQQIDPKLQLYLTKQQAEIENFLTHIAEQLTTRVQRLVCLINNYDLILSVLEERITFDSKEKSSFWELKQNRINEYVELMLRPHFGDLMSFVNECEPLIEQGHKQLLIRYSGNVAKIVRSFCANWKKSIDAVNNEIIRSFANFKNGTNILQATFTQIIQYYNRFSKVLSHEVFAENAVLKELVNIHHIMVEIKKYKPITSVEALINGQYEMWRVIFIVTIYDTNEDKGYFCKL</sequence>
<dbReference type="PANTHER" id="PTHR14190:SF7">
    <property type="entry name" value="VACUOLAR PROTEIN SORTING-ASSOCIATED PROTEIN 52 HOMOLOG"/>
    <property type="match status" value="1"/>
</dbReference>